<keyword evidence="3" id="KW-1185">Reference proteome</keyword>
<reference evidence="2" key="2">
    <citation type="journal article" date="2022" name="Microbiol. Resour. Announc.">
        <title>Whole-Genome Sequence of Entomortierella parvispora E1425, a Mucoromycotan Fungus Associated with Burkholderiaceae-Related Endosymbiotic Bacteria.</title>
        <authorList>
            <person name="Herlambang A."/>
            <person name="Guo Y."/>
            <person name="Takashima Y."/>
            <person name="Narisawa K."/>
            <person name="Ohta H."/>
            <person name="Nishizawa T."/>
        </authorList>
    </citation>
    <scope>NUCLEOTIDE SEQUENCE</scope>
    <source>
        <strain evidence="2">E1425</strain>
    </source>
</reference>
<comment type="caution">
    <text evidence="2">The sequence shown here is derived from an EMBL/GenBank/DDBJ whole genome shotgun (WGS) entry which is preliminary data.</text>
</comment>
<dbReference type="InterPro" id="IPR003428">
    <property type="entry name" value="MAM33"/>
</dbReference>
<gene>
    <name evidence="2" type="ORF">EMPS_07091</name>
</gene>
<dbReference type="GO" id="GO:0005759">
    <property type="term" value="C:mitochondrial matrix"/>
    <property type="evidence" value="ECO:0007669"/>
    <property type="project" value="InterPro"/>
</dbReference>
<proteinExistence type="predicted"/>
<dbReference type="Proteomes" id="UP000827284">
    <property type="component" value="Unassembled WGS sequence"/>
</dbReference>
<dbReference type="PANTHER" id="PTHR10826">
    <property type="entry name" value="COMPLEMENT COMPONENT 1"/>
    <property type="match status" value="1"/>
</dbReference>
<dbReference type="SUPFAM" id="SSF54529">
    <property type="entry name" value="Mitochondrial glycoprotein MAM33-like"/>
    <property type="match status" value="1"/>
</dbReference>
<dbReference type="Gene3D" id="3.10.280.10">
    <property type="entry name" value="Mitochondrial glycoprotein"/>
    <property type="match status" value="1"/>
</dbReference>
<dbReference type="AlphaFoldDB" id="A0A9P3HE86"/>
<dbReference type="Pfam" id="PF02330">
    <property type="entry name" value="MAM33"/>
    <property type="match status" value="1"/>
</dbReference>
<dbReference type="OrthoDB" id="278212at2759"/>
<reference evidence="2" key="1">
    <citation type="submission" date="2021-11" db="EMBL/GenBank/DDBJ databases">
        <authorList>
            <person name="Herlambang A."/>
            <person name="Guo Y."/>
            <person name="Takashima Y."/>
            <person name="Nishizawa T."/>
        </authorList>
    </citation>
    <scope>NUCLEOTIDE SEQUENCE</scope>
    <source>
        <strain evidence="2">E1425</strain>
    </source>
</reference>
<name>A0A9P3HE86_9FUNG</name>
<organism evidence="2 3">
    <name type="scientific">Entomortierella parvispora</name>
    <dbReference type="NCBI Taxonomy" id="205924"/>
    <lineage>
        <taxon>Eukaryota</taxon>
        <taxon>Fungi</taxon>
        <taxon>Fungi incertae sedis</taxon>
        <taxon>Mucoromycota</taxon>
        <taxon>Mortierellomycotina</taxon>
        <taxon>Mortierellomycetes</taxon>
        <taxon>Mortierellales</taxon>
        <taxon>Mortierellaceae</taxon>
        <taxon>Entomortierella</taxon>
    </lineage>
</organism>
<dbReference type="GO" id="GO:0042256">
    <property type="term" value="P:cytosolic ribosome assembly"/>
    <property type="evidence" value="ECO:0007669"/>
    <property type="project" value="TreeGrafter"/>
</dbReference>
<evidence type="ECO:0000313" key="3">
    <source>
        <dbReference type="Proteomes" id="UP000827284"/>
    </source>
</evidence>
<accession>A0A9P3HE86</accession>
<evidence type="ECO:0000256" key="1">
    <source>
        <dbReference type="SAM" id="MobiDB-lite"/>
    </source>
</evidence>
<dbReference type="PANTHER" id="PTHR10826:SF1">
    <property type="entry name" value="COMPLEMENT COMPONENT 1 Q SUBCOMPONENT-BINDING PROTEIN, MITOCHONDRIAL"/>
    <property type="match status" value="1"/>
</dbReference>
<dbReference type="EMBL" id="BQFW01000009">
    <property type="protein sequence ID" value="GJJ74733.1"/>
    <property type="molecule type" value="Genomic_DNA"/>
</dbReference>
<feature type="compositionally biased region" description="Acidic residues" evidence="1">
    <location>
        <begin position="123"/>
        <end position="139"/>
    </location>
</feature>
<evidence type="ECO:0000313" key="2">
    <source>
        <dbReference type="EMBL" id="GJJ74733.1"/>
    </source>
</evidence>
<feature type="compositionally biased region" description="Polar residues" evidence="1">
    <location>
        <begin position="140"/>
        <end position="149"/>
    </location>
</feature>
<protein>
    <submittedName>
        <fullName evidence="2">Complement component 1 Q subcomponent-binding protein, mitochondrial</fullName>
    </submittedName>
</protein>
<sequence>MFALRTAAARALPALAMRSVAVPRTILSPAILARAGSAPLARAFSSAPLTWNKTDKDLITVLESEIKHEEEQGEEVPEYITNYLKSSPFDITDKTGSDEVILTRKFGNEDIKIVFSVSDINSADDEDDVDLEEEFEDEQQQSQNPSLSASGEDDVEDEGDDLDSLTFPVRCLITVSKPGNAGSISIDAIAQDGAFIVESISNIKDSALATATTSEADWEKRGLYSGPPFAELDEELQIAFEKFLEERQIDGDLANFVPNYVFHKDQVEYTHWLKDLKGFVAAK</sequence>
<feature type="region of interest" description="Disordered" evidence="1">
    <location>
        <begin position="123"/>
        <end position="161"/>
    </location>
</feature>
<dbReference type="InterPro" id="IPR036561">
    <property type="entry name" value="MAM33_sf"/>
</dbReference>
<feature type="compositionally biased region" description="Acidic residues" evidence="1">
    <location>
        <begin position="151"/>
        <end position="161"/>
    </location>
</feature>